<comment type="caution">
    <text evidence="3">The sequence shown here is derived from an EMBL/GenBank/DDBJ whole genome shotgun (WGS) entry which is preliminary data.</text>
</comment>
<feature type="region of interest" description="Disordered" evidence="1">
    <location>
        <begin position="115"/>
        <end position="151"/>
    </location>
</feature>
<name>A0AAN6YHI7_9PEZI</name>
<protein>
    <submittedName>
        <fullName evidence="3">Uncharacterized protein</fullName>
    </submittedName>
</protein>
<evidence type="ECO:0000256" key="2">
    <source>
        <dbReference type="SAM" id="Phobius"/>
    </source>
</evidence>
<proteinExistence type="predicted"/>
<keyword evidence="4" id="KW-1185">Reference proteome</keyword>
<evidence type="ECO:0000256" key="1">
    <source>
        <dbReference type="SAM" id="MobiDB-lite"/>
    </source>
</evidence>
<dbReference type="AlphaFoldDB" id="A0AAN6YHI7"/>
<dbReference type="EMBL" id="MU858048">
    <property type="protein sequence ID" value="KAK4219408.1"/>
    <property type="molecule type" value="Genomic_DNA"/>
</dbReference>
<sequence>MGASVAVIKTLAIPAVISLIIFLVSTYLLIPLWRRYRNRYSQYLPLDSISNGTLSLRARIQNGIAQWLVPSNWRTRLQDRLVIAESGTSDAGYDSEEGEELSEVDDSARAVLERDRHAAAAHADTTRRLSRDLEEGFMDDSDEESGDIRTR</sequence>
<feature type="compositionally biased region" description="Acidic residues" evidence="1">
    <location>
        <begin position="135"/>
        <end position="145"/>
    </location>
</feature>
<keyword evidence="2" id="KW-0812">Transmembrane</keyword>
<dbReference type="Proteomes" id="UP001301769">
    <property type="component" value="Unassembled WGS sequence"/>
</dbReference>
<evidence type="ECO:0000313" key="4">
    <source>
        <dbReference type="Proteomes" id="UP001301769"/>
    </source>
</evidence>
<feature type="transmembrane region" description="Helical" evidence="2">
    <location>
        <begin position="6"/>
        <end position="30"/>
    </location>
</feature>
<keyword evidence="2" id="KW-0472">Membrane</keyword>
<feature type="compositionally biased region" description="Basic and acidic residues" evidence="1">
    <location>
        <begin position="115"/>
        <end position="134"/>
    </location>
</feature>
<evidence type="ECO:0000313" key="3">
    <source>
        <dbReference type="EMBL" id="KAK4219408.1"/>
    </source>
</evidence>
<reference evidence="3" key="2">
    <citation type="submission" date="2023-05" db="EMBL/GenBank/DDBJ databases">
        <authorList>
            <consortium name="Lawrence Berkeley National Laboratory"/>
            <person name="Steindorff A."/>
            <person name="Hensen N."/>
            <person name="Bonometti L."/>
            <person name="Westerberg I."/>
            <person name="Brannstrom I.O."/>
            <person name="Guillou S."/>
            <person name="Cros-Aarteil S."/>
            <person name="Calhoun S."/>
            <person name="Haridas S."/>
            <person name="Kuo A."/>
            <person name="Mondo S."/>
            <person name="Pangilinan J."/>
            <person name="Riley R."/>
            <person name="Labutti K."/>
            <person name="Andreopoulos B."/>
            <person name="Lipzen A."/>
            <person name="Chen C."/>
            <person name="Yanf M."/>
            <person name="Daum C."/>
            <person name="Ng V."/>
            <person name="Clum A."/>
            <person name="Ohm R."/>
            <person name="Martin F."/>
            <person name="Silar P."/>
            <person name="Natvig D."/>
            <person name="Lalanne C."/>
            <person name="Gautier V."/>
            <person name="Ament-Velasquez S.L."/>
            <person name="Kruys A."/>
            <person name="Hutchinson M.I."/>
            <person name="Powell A.J."/>
            <person name="Barry K."/>
            <person name="Miller A.N."/>
            <person name="Grigoriev I.V."/>
            <person name="Debuchy R."/>
            <person name="Gladieux P."/>
            <person name="Thoren M.H."/>
            <person name="Johannesson H."/>
        </authorList>
    </citation>
    <scope>NUCLEOTIDE SEQUENCE</scope>
    <source>
        <strain evidence="3">PSN293</strain>
    </source>
</reference>
<gene>
    <name evidence="3" type="ORF">QBC37DRAFT_409977</name>
</gene>
<accession>A0AAN6YHI7</accession>
<keyword evidence="2" id="KW-1133">Transmembrane helix</keyword>
<organism evidence="3 4">
    <name type="scientific">Rhypophila decipiens</name>
    <dbReference type="NCBI Taxonomy" id="261697"/>
    <lineage>
        <taxon>Eukaryota</taxon>
        <taxon>Fungi</taxon>
        <taxon>Dikarya</taxon>
        <taxon>Ascomycota</taxon>
        <taxon>Pezizomycotina</taxon>
        <taxon>Sordariomycetes</taxon>
        <taxon>Sordariomycetidae</taxon>
        <taxon>Sordariales</taxon>
        <taxon>Naviculisporaceae</taxon>
        <taxon>Rhypophila</taxon>
    </lineage>
</organism>
<reference evidence="3" key="1">
    <citation type="journal article" date="2023" name="Mol. Phylogenet. Evol.">
        <title>Genome-scale phylogeny and comparative genomics of the fungal order Sordariales.</title>
        <authorList>
            <person name="Hensen N."/>
            <person name="Bonometti L."/>
            <person name="Westerberg I."/>
            <person name="Brannstrom I.O."/>
            <person name="Guillou S."/>
            <person name="Cros-Aarteil S."/>
            <person name="Calhoun S."/>
            <person name="Haridas S."/>
            <person name="Kuo A."/>
            <person name="Mondo S."/>
            <person name="Pangilinan J."/>
            <person name="Riley R."/>
            <person name="LaButti K."/>
            <person name="Andreopoulos B."/>
            <person name="Lipzen A."/>
            <person name="Chen C."/>
            <person name="Yan M."/>
            <person name="Daum C."/>
            <person name="Ng V."/>
            <person name="Clum A."/>
            <person name="Steindorff A."/>
            <person name="Ohm R.A."/>
            <person name="Martin F."/>
            <person name="Silar P."/>
            <person name="Natvig D.O."/>
            <person name="Lalanne C."/>
            <person name="Gautier V."/>
            <person name="Ament-Velasquez S.L."/>
            <person name="Kruys A."/>
            <person name="Hutchinson M.I."/>
            <person name="Powell A.J."/>
            <person name="Barry K."/>
            <person name="Miller A.N."/>
            <person name="Grigoriev I.V."/>
            <person name="Debuchy R."/>
            <person name="Gladieux P."/>
            <person name="Hiltunen Thoren M."/>
            <person name="Johannesson H."/>
        </authorList>
    </citation>
    <scope>NUCLEOTIDE SEQUENCE</scope>
    <source>
        <strain evidence="3">PSN293</strain>
    </source>
</reference>